<evidence type="ECO:0000256" key="7">
    <source>
        <dbReference type="ARBA" id="ARBA00023173"/>
    </source>
</evidence>
<evidence type="ECO:0000256" key="9">
    <source>
        <dbReference type="ARBA" id="ARBA00023303"/>
    </source>
</evidence>
<keyword evidence="8" id="KW-0868">Chloride</keyword>
<evidence type="ECO:0000313" key="11">
    <source>
        <dbReference type="EMBL" id="ORA03795.1"/>
    </source>
</evidence>
<feature type="transmembrane region" description="Helical" evidence="10">
    <location>
        <begin position="295"/>
        <end position="314"/>
    </location>
</feature>
<keyword evidence="5" id="KW-0406">Ion transport</keyword>
<organism evidence="11 12">
    <name type="scientific">Mycolicibacterium bacteremicum</name>
    <name type="common">Mycobacterium bacteremicum</name>
    <dbReference type="NCBI Taxonomy" id="564198"/>
    <lineage>
        <taxon>Bacteria</taxon>
        <taxon>Bacillati</taxon>
        <taxon>Actinomycetota</taxon>
        <taxon>Actinomycetes</taxon>
        <taxon>Mycobacteriales</taxon>
        <taxon>Mycobacteriaceae</taxon>
        <taxon>Mycolicibacterium</taxon>
    </lineage>
</organism>
<evidence type="ECO:0000256" key="5">
    <source>
        <dbReference type="ARBA" id="ARBA00023065"/>
    </source>
</evidence>
<feature type="transmembrane region" description="Helical" evidence="10">
    <location>
        <begin position="63"/>
        <end position="80"/>
    </location>
</feature>
<dbReference type="Proteomes" id="UP000192366">
    <property type="component" value="Unassembled WGS sequence"/>
</dbReference>
<feature type="transmembrane region" description="Helical" evidence="10">
    <location>
        <begin position="253"/>
        <end position="275"/>
    </location>
</feature>
<keyword evidence="3 10" id="KW-0812">Transmembrane</keyword>
<comment type="caution">
    <text evidence="11">The sequence shown here is derived from an EMBL/GenBank/DDBJ whole genome shotgun (WGS) entry which is preliminary data.</text>
</comment>
<accession>A0A1W9YUP6</accession>
<dbReference type="RefSeq" id="WP_083059938.1">
    <property type="nucleotide sequence ID" value="NZ_JACKVM010000005.1"/>
</dbReference>
<evidence type="ECO:0000256" key="3">
    <source>
        <dbReference type="ARBA" id="ARBA00022692"/>
    </source>
</evidence>
<feature type="transmembrane region" description="Helical" evidence="10">
    <location>
        <begin position="12"/>
        <end position="38"/>
    </location>
</feature>
<dbReference type="InterPro" id="IPR014743">
    <property type="entry name" value="Cl-channel_core"/>
</dbReference>
<dbReference type="STRING" id="564198.BST17_16660"/>
<dbReference type="OrthoDB" id="3261015at2"/>
<evidence type="ECO:0000256" key="6">
    <source>
        <dbReference type="ARBA" id="ARBA00023136"/>
    </source>
</evidence>
<comment type="subcellular location">
    <subcellularLocation>
        <location evidence="1">Membrane</location>
        <topology evidence="1">Multi-pass membrane protein</topology>
    </subcellularLocation>
</comment>
<evidence type="ECO:0000313" key="12">
    <source>
        <dbReference type="Proteomes" id="UP000192366"/>
    </source>
</evidence>
<feature type="transmembrane region" description="Helical" evidence="10">
    <location>
        <begin position="385"/>
        <end position="402"/>
    </location>
</feature>
<dbReference type="PANTHER" id="PTHR43427">
    <property type="entry name" value="CHLORIDE CHANNEL PROTEIN CLC-E"/>
    <property type="match status" value="1"/>
</dbReference>
<dbReference type="GO" id="GO:0005254">
    <property type="term" value="F:chloride channel activity"/>
    <property type="evidence" value="ECO:0007669"/>
    <property type="project" value="UniProtKB-KW"/>
</dbReference>
<keyword evidence="9" id="KW-0407">Ion channel</keyword>
<reference evidence="11 12" key="1">
    <citation type="submission" date="2017-02" db="EMBL/GenBank/DDBJ databases">
        <title>The new phylogeny of genus Mycobacterium.</title>
        <authorList>
            <person name="Tortoli E."/>
            <person name="Trovato A."/>
            <person name="Cirillo D.M."/>
        </authorList>
    </citation>
    <scope>NUCLEOTIDE SEQUENCE [LARGE SCALE GENOMIC DNA]</scope>
    <source>
        <strain evidence="11 12">DSM 45578</strain>
    </source>
</reference>
<keyword evidence="6 10" id="KW-0472">Membrane</keyword>
<feature type="transmembrane region" description="Helical" evidence="10">
    <location>
        <begin position="219"/>
        <end position="241"/>
    </location>
</feature>
<keyword evidence="4 10" id="KW-1133">Transmembrane helix</keyword>
<keyword evidence="7" id="KW-0869">Chloride channel</keyword>
<name>A0A1W9YUP6_MYCBA</name>
<sequence length="409" mass="42182">MPPADARRRTLEYGCAIIAIGLLAGAAGAATTLLLHGIEHLTYHYRFGDLLDGVSDSHPLRRALGPMIGGALAGCGWWLLRRRSPVPKLSTTIAEHRRLQRGPLAADAGLQVLVVGSGASLGREGAPRQLAAVLGDAATARLTLTPRDREILLACAAGAGLGAVYSVPLGGALFTITILLRSWHPRVVGTALITSSLAVAVAAPVTHLDHSLHWPDSTLSYLFAGLAVLIAPLSVGIGIAFNRITAMPGAQLTGWSIIPGIAAAGLLTGICSIWWPQLPGNGHSILVVSIDTELTITSAFAILLLKPVLTALFLRAGAVGGLLTPALATGAAAGSLAALLINHVTDVHVNTSALALTCAAGVLAITQRAPAFAALFVWELAHPPIWLLAVFALAAYGAHGLWRRTADTG</sequence>
<dbReference type="SUPFAM" id="SSF81340">
    <property type="entry name" value="Clc chloride channel"/>
    <property type="match status" value="1"/>
</dbReference>
<dbReference type="InterPro" id="IPR050368">
    <property type="entry name" value="ClC-type_chloride_channel"/>
</dbReference>
<evidence type="ECO:0000256" key="10">
    <source>
        <dbReference type="SAM" id="Phobius"/>
    </source>
</evidence>
<feature type="transmembrane region" description="Helical" evidence="10">
    <location>
        <begin position="151"/>
        <end position="180"/>
    </location>
</feature>
<evidence type="ECO:0000256" key="1">
    <source>
        <dbReference type="ARBA" id="ARBA00004141"/>
    </source>
</evidence>
<keyword evidence="2" id="KW-0813">Transport</keyword>
<feature type="transmembrane region" description="Helical" evidence="10">
    <location>
        <begin position="321"/>
        <end position="341"/>
    </location>
</feature>
<dbReference type="GO" id="GO:0034707">
    <property type="term" value="C:chloride channel complex"/>
    <property type="evidence" value="ECO:0007669"/>
    <property type="project" value="UniProtKB-KW"/>
</dbReference>
<gene>
    <name evidence="11" type="ORF">BST17_16660</name>
</gene>
<dbReference type="PRINTS" id="PR00762">
    <property type="entry name" value="CLCHANNEL"/>
</dbReference>
<keyword evidence="12" id="KW-1185">Reference proteome</keyword>
<dbReference type="InterPro" id="IPR001807">
    <property type="entry name" value="ClC"/>
</dbReference>
<protein>
    <submittedName>
        <fullName evidence="11">Chloride ion channel protein</fullName>
    </submittedName>
</protein>
<dbReference type="AlphaFoldDB" id="A0A1W9YUP6"/>
<dbReference type="EMBL" id="MVHJ01000013">
    <property type="protein sequence ID" value="ORA03795.1"/>
    <property type="molecule type" value="Genomic_DNA"/>
</dbReference>
<evidence type="ECO:0000256" key="4">
    <source>
        <dbReference type="ARBA" id="ARBA00022989"/>
    </source>
</evidence>
<evidence type="ECO:0000256" key="8">
    <source>
        <dbReference type="ARBA" id="ARBA00023214"/>
    </source>
</evidence>
<evidence type="ECO:0000256" key="2">
    <source>
        <dbReference type="ARBA" id="ARBA00022448"/>
    </source>
</evidence>
<dbReference type="PANTHER" id="PTHR43427:SF6">
    <property type="entry name" value="CHLORIDE CHANNEL PROTEIN CLC-E"/>
    <property type="match status" value="1"/>
</dbReference>
<dbReference type="Gene3D" id="1.10.3080.10">
    <property type="entry name" value="Clc chloride channel"/>
    <property type="match status" value="1"/>
</dbReference>
<dbReference type="Pfam" id="PF00654">
    <property type="entry name" value="Voltage_CLC"/>
    <property type="match status" value="1"/>
</dbReference>
<proteinExistence type="predicted"/>